<evidence type="ECO:0008006" key="3">
    <source>
        <dbReference type="Google" id="ProtNLM"/>
    </source>
</evidence>
<sequence>MRRTTGAAAVLGTAAGALLLSGCGAVDLPLAAVRVGANGMPHAIIRPCGDDRIEGLSLTGTRARDGSGRDLSGWRVDGTLRTGDASFPLFDPPADWHARHTGTQRTVAAYTYQLGFMKGEFNYEYSTTLTFRTTDLAKLGPGRVWADGRVMSLGEFEKLAEDSC</sequence>
<name>A0ABV1X3X0_9ACTN</name>
<evidence type="ECO:0000313" key="2">
    <source>
        <dbReference type="Proteomes" id="UP001474181"/>
    </source>
</evidence>
<organism evidence="1 2">
    <name type="scientific">Streptomyces hyaluromycini</name>
    <dbReference type="NCBI Taxonomy" id="1377993"/>
    <lineage>
        <taxon>Bacteria</taxon>
        <taxon>Bacillati</taxon>
        <taxon>Actinomycetota</taxon>
        <taxon>Actinomycetes</taxon>
        <taxon>Kitasatosporales</taxon>
        <taxon>Streptomycetaceae</taxon>
        <taxon>Streptomyces</taxon>
    </lineage>
</organism>
<dbReference type="Proteomes" id="UP001474181">
    <property type="component" value="Unassembled WGS sequence"/>
</dbReference>
<dbReference type="RefSeq" id="WP_350785268.1">
    <property type="nucleotide sequence ID" value="NZ_JBEPEK010000269.1"/>
</dbReference>
<reference evidence="1 2" key="1">
    <citation type="submission" date="2024-06" db="EMBL/GenBank/DDBJ databases">
        <title>The Natural Products Discovery Center: Release of the First 8490 Sequenced Strains for Exploring Actinobacteria Biosynthetic Diversity.</title>
        <authorList>
            <person name="Kalkreuter E."/>
            <person name="Kautsar S.A."/>
            <person name="Yang D."/>
            <person name="Bader C.D."/>
            <person name="Teijaro C.N."/>
            <person name="Fluegel L."/>
            <person name="Davis C.M."/>
            <person name="Simpson J.R."/>
            <person name="Lauterbach L."/>
            <person name="Steele A.D."/>
            <person name="Gui C."/>
            <person name="Meng S."/>
            <person name="Li G."/>
            <person name="Viehrig K."/>
            <person name="Ye F."/>
            <person name="Su P."/>
            <person name="Kiefer A.F."/>
            <person name="Nichols A."/>
            <person name="Cepeda A.J."/>
            <person name="Yan W."/>
            <person name="Fan B."/>
            <person name="Jiang Y."/>
            <person name="Adhikari A."/>
            <person name="Zheng C.-J."/>
            <person name="Schuster L."/>
            <person name="Cowan T.M."/>
            <person name="Smanski M.J."/>
            <person name="Chevrette M.G."/>
            <person name="De Carvalho L.P.S."/>
            <person name="Shen B."/>
        </authorList>
    </citation>
    <scope>NUCLEOTIDE SEQUENCE [LARGE SCALE GENOMIC DNA]</scope>
    <source>
        <strain evidence="1 2">NPDC000234</strain>
    </source>
</reference>
<evidence type="ECO:0000313" key="1">
    <source>
        <dbReference type="EMBL" id="MER7183717.1"/>
    </source>
</evidence>
<protein>
    <recommendedName>
        <fullName evidence="3">Lipoprotein</fullName>
    </recommendedName>
</protein>
<dbReference type="PROSITE" id="PS51257">
    <property type="entry name" value="PROKAR_LIPOPROTEIN"/>
    <property type="match status" value="1"/>
</dbReference>
<accession>A0ABV1X3X0</accession>
<keyword evidence="2" id="KW-1185">Reference proteome</keyword>
<comment type="caution">
    <text evidence="1">The sequence shown here is derived from an EMBL/GenBank/DDBJ whole genome shotgun (WGS) entry which is preliminary data.</text>
</comment>
<proteinExistence type="predicted"/>
<dbReference type="EMBL" id="JBEPEK010000269">
    <property type="protein sequence ID" value="MER7183717.1"/>
    <property type="molecule type" value="Genomic_DNA"/>
</dbReference>
<gene>
    <name evidence="1" type="ORF">ABT404_30315</name>
</gene>